<comment type="subcellular location">
    <subcellularLocation>
        <location evidence="7">Secreted</location>
    </subcellularLocation>
    <subcellularLocation>
        <location evidence="7">Lysosome</location>
    </subcellularLocation>
</comment>
<dbReference type="Proteomes" id="UP000694546">
    <property type="component" value="Chromosome 12"/>
</dbReference>
<dbReference type="GeneTree" id="ENSGT00940000164804"/>
<protein>
    <recommendedName>
        <fullName evidence="7">Gamma-interferon-inducible lysosomal thiol reductase</fullName>
        <ecNumber evidence="7">1.8.-.-</ecNumber>
    </recommendedName>
    <alternativeName>
        <fullName evidence="7">Gamma-interferon-inducible protein IP-30</fullName>
    </alternativeName>
</protein>
<dbReference type="OMA" id="CQLYKGV"/>
<dbReference type="InterPro" id="IPR003119">
    <property type="entry name" value="SAP_A"/>
</dbReference>
<dbReference type="RefSeq" id="XP_030228020.1">
    <property type="nucleotide sequence ID" value="XM_030372160.1"/>
</dbReference>
<evidence type="ECO:0000313" key="11">
    <source>
        <dbReference type="Proteomes" id="UP000694546"/>
    </source>
</evidence>
<dbReference type="PANTHER" id="PTHR13234:SF45">
    <property type="entry name" value="GAMMA-INTERFERON-INDUCIBLE LYSOSOMAL THIOL REDUCTASE-LIKE"/>
    <property type="match status" value="1"/>
</dbReference>
<dbReference type="OrthoDB" id="958254at2759"/>
<comment type="function">
    <text evidence="7">Lysosomal thiol reductase that can reduce protein disulfide bonds. Facilitates the complete unfolding of proteins destined for lysosomal degradation. Plays an important role in antigen processing.</text>
</comment>
<keyword evidence="7" id="KW-0560">Oxidoreductase</keyword>
<dbReference type="GO" id="GO:0002376">
    <property type="term" value="P:immune system process"/>
    <property type="evidence" value="ECO:0007669"/>
    <property type="project" value="UniProtKB-KW"/>
</dbReference>
<keyword evidence="7" id="KW-0391">Immunity</keyword>
<evidence type="ECO:0000256" key="5">
    <source>
        <dbReference type="ARBA" id="ARBA00023157"/>
    </source>
</evidence>
<reference evidence="10" key="1">
    <citation type="submission" date="2025-08" db="UniProtKB">
        <authorList>
            <consortium name="Ensembl"/>
        </authorList>
    </citation>
    <scope>IDENTIFICATION</scope>
</reference>
<evidence type="ECO:0000256" key="8">
    <source>
        <dbReference type="SAM" id="SignalP"/>
    </source>
</evidence>
<comment type="subunit">
    <text evidence="2 7">Dimer; disulfide-linked.</text>
</comment>
<feature type="signal peptide" evidence="8">
    <location>
        <begin position="1"/>
        <end position="20"/>
    </location>
</feature>
<dbReference type="Ensembl" id="ENSGMOT00000019926.2">
    <property type="protein sequence ID" value="ENSGMOP00000019453.2"/>
    <property type="gene ID" value="ENSGMOG00000018082.2"/>
</dbReference>
<reference evidence="10" key="2">
    <citation type="submission" date="2025-09" db="UniProtKB">
        <authorList>
            <consortium name="Ensembl"/>
        </authorList>
    </citation>
    <scope>IDENTIFICATION</scope>
</reference>
<keyword evidence="11" id="KW-1185">Reference proteome</keyword>
<sequence>MALGRGPALCLLVVMEMCAGGPPRRASCPYPPSQWCSSLQVALQCQVQKQCMELSATRQRRPPVAVALYYDSLCPGSRLFLTQQLFPTWTLLQDVMELTLVPYGNTQELQNATAPFSCQHGEAECQSNMMEACILHLAGPASLQIIHCMEAAAHILQAARPCVELYAPVLRWAAVEVCTAGGRGGQLMRTHAARTRALKPPHVPWVTFNGELREEVQDRALGSLFHLVCDLYKGGKPPACTGAPVRLDRSLC</sequence>
<feature type="domain" description="Saposin A-type" evidence="9">
    <location>
        <begin position="21"/>
        <end position="61"/>
    </location>
</feature>
<name>A0A8C5F9M1_GADMO</name>
<comment type="similarity">
    <text evidence="1 7">Belongs to the GILT family.</text>
</comment>
<evidence type="ECO:0000256" key="3">
    <source>
        <dbReference type="ARBA" id="ARBA00022525"/>
    </source>
</evidence>
<keyword evidence="5 7" id="KW-1015">Disulfide bond</keyword>
<accession>A0A8C5F9M1</accession>
<dbReference type="GO" id="GO:0016671">
    <property type="term" value="F:oxidoreductase activity, acting on a sulfur group of donors, disulfide as acceptor"/>
    <property type="evidence" value="ECO:0007669"/>
    <property type="project" value="UniProtKB-UniRule"/>
</dbReference>
<evidence type="ECO:0000256" key="7">
    <source>
        <dbReference type="RuleBase" id="RU369109"/>
    </source>
</evidence>
<evidence type="ECO:0000313" key="10">
    <source>
        <dbReference type="Ensembl" id="ENSGMOP00000019453.2"/>
    </source>
</evidence>
<keyword evidence="4 7" id="KW-0732">Signal</keyword>
<evidence type="ECO:0000256" key="6">
    <source>
        <dbReference type="ARBA" id="ARBA00023180"/>
    </source>
</evidence>
<keyword evidence="7" id="KW-0676">Redox-active center</keyword>
<organism evidence="10 11">
    <name type="scientific">Gadus morhua</name>
    <name type="common">Atlantic cod</name>
    <dbReference type="NCBI Taxonomy" id="8049"/>
    <lineage>
        <taxon>Eukaryota</taxon>
        <taxon>Metazoa</taxon>
        <taxon>Chordata</taxon>
        <taxon>Craniata</taxon>
        <taxon>Vertebrata</taxon>
        <taxon>Euteleostomi</taxon>
        <taxon>Actinopterygii</taxon>
        <taxon>Neopterygii</taxon>
        <taxon>Teleostei</taxon>
        <taxon>Neoteleostei</taxon>
        <taxon>Acanthomorphata</taxon>
        <taxon>Zeiogadaria</taxon>
        <taxon>Gadariae</taxon>
        <taxon>Gadiformes</taxon>
        <taxon>Gadoidei</taxon>
        <taxon>Gadidae</taxon>
        <taxon>Gadus</taxon>
    </lineage>
</organism>
<dbReference type="KEGG" id="gmh:115555347"/>
<dbReference type="GO" id="GO:0005764">
    <property type="term" value="C:lysosome"/>
    <property type="evidence" value="ECO:0007669"/>
    <property type="project" value="UniProtKB-SubCell"/>
</dbReference>
<dbReference type="EC" id="1.8.-.-" evidence="7"/>
<gene>
    <name evidence="10" type="primary">LOC115555347</name>
</gene>
<feature type="chain" id="PRO_5034131961" description="Gamma-interferon-inducible lysosomal thiol reductase" evidence="8">
    <location>
        <begin position="21"/>
        <end position="252"/>
    </location>
</feature>
<proteinExistence type="inferred from homology"/>
<keyword evidence="6 7" id="KW-0325">Glycoprotein</keyword>
<keyword evidence="7" id="KW-0458">Lysosome</keyword>
<evidence type="ECO:0000256" key="2">
    <source>
        <dbReference type="ARBA" id="ARBA00011615"/>
    </source>
</evidence>
<keyword evidence="3 7" id="KW-0964">Secreted</keyword>
<evidence type="ECO:0000259" key="9">
    <source>
        <dbReference type="PROSITE" id="PS51110"/>
    </source>
</evidence>
<dbReference type="InterPro" id="IPR004911">
    <property type="entry name" value="Interferon-induced_GILT"/>
</dbReference>
<dbReference type="AlphaFoldDB" id="A0A8C5F9M1"/>
<dbReference type="GO" id="GO:0005576">
    <property type="term" value="C:extracellular region"/>
    <property type="evidence" value="ECO:0007669"/>
    <property type="project" value="UniProtKB-SubCell"/>
</dbReference>
<evidence type="ECO:0000256" key="1">
    <source>
        <dbReference type="ARBA" id="ARBA00005679"/>
    </source>
</evidence>
<dbReference type="Pfam" id="PF03227">
    <property type="entry name" value="GILT"/>
    <property type="match status" value="1"/>
</dbReference>
<dbReference type="PROSITE" id="PS51110">
    <property type="entry name" value="SAP_A"/>
    <property type="match status" value="1"/>
</dbReference>
<evidence type="ECO:0000256" key="4">
    <source>
        <dbReference type="ARBA" id="ARBA00022729"/>
    </source>
</evidence>
<dbReference type="PANTHER" id="PTHR13234">
    <property type="entry name" value="GAMMA-INTERFERON INDUCIBLE LYSOSOMAL THIOL REDUCTASE GILT"/>
    <property type="match status" value="1"/>
</dbReference>
<dbReference type="GeneID" id="115555347"/>